<dbReference type="EMBL" id="JAVFWL010000001">
    <property type="protein sequence ID" value="KAK6731311.1"/>
    <property type="molecule type" value="Genomic_DNA"/>
</dbReference>
<feature type="chain" id="PRO_5046772749" evidence="1">
    <location>
        <begin position="17"/>
        <end position="191"/>
    </location>
</feature>
<organism evidence="2 3">
    <name type="scientific">Necator americanus</name>
    <name type="common">Human hookworm</name>
    <dbReference type="NCBI Taxonomy" id="51031"/>
    <lineage>
        <taxon>Eukaryota</taxon>
        <taxon>Metazoa</taxon>
        <taxon>Ecdysozoa</taxon>
        <taxon>Nematoda</taxon>
        <taxon>Chromadorea</taxon>
        <taxon>Rhabditida</taxon>
        <taxon>Rhabditina</taxon>
        <taxon>Rhabditomorpha</taxon>
        <taxon>Strongyloidea</taxon>
        <taxon>Ancylostomatidae</taxon>
        <taxon>Bunostominae</taxon>
        <taxon>Necator</taxon>
    </lineage>
</organism>
<accession>A0ABR1BZV4</accession>
<name>A0ABR1BZV4_NECAM</name>
<proteinExistence type="predicted"/>
<keyword evidence="1" id="KW-0732">Signal</keyword>
<evidence type="ECO:0000313" key="3">
    <source>
        <dbReference type="Proteomes" id="UP001303046"/>
    </source>
</evidence>
<reference evidence="2 3" key="1">
    <citation type="submission" date="2023-08" db="EMBL/GenBank/DDBJ databases">
        <title>A Necator americanus chromosomal reference genome.</title>
        <authorList>
            <person name="Ilik V."/>
            <person name="Petrzelkova K.J."/>
            <person name="Pardy F."/>
            <person name="Fuh T."/>
            <person name="Niatou-Singa F.S."/>
            <person name="Gouil Q."/>
            <person name="Baker L."/>
            <person name="Ritchie M.E."/>
            <person name="Jex A.R."/>
            <person name="Gazzola D."/>
            <person name="Li H."/>
            <person name="Toshio Fujiwara R."/>
            <person name="Zhan B."/>
            <person name="Aroian R.V."/>
            <person name="Pafco B."/>
            <person name="Schwarz E.M."/>
        </authorList>
    </citation>
    <scope>NUCLEOTIDE SEQUENCE [LARGE SCALE GENOMIC DNA]</scope>
    <source>
        <strain evidence="2 3">Aroian</strain>
        <tissue evidence="2">Whole animal</tissue>
    </source>
</reference>
<gene>
    <name evidence="2" type="primary">Necator_chrI.g3781</name>
    <name evidence="2" type="ORF">RB195_007652</name>
</gene>
<sequence>MKVFFLLLLHLANCAVDPPDYSKFPRITPAKYREGHRYYIDVDNVGSDIKYKPIAIYVHGKEIVFGEFNEDNPCATFASYHTTIQKCQHNFFLLHADFDYFERKPLSAALDDKTCNIVGFEDSIIVLAKYDVMDPNSPKAVGTYSRKRDAVYYVDHLGNKVSFRRWSVKIKKLQISPLKFDVLCRGYYTYF</sequence>
<evidence type="ECO:0000313" key="2">
    <source>
        <dbReference type="EMBL" id="KAK6731311.1"/>
    </source>
</evidence>
<evidence type="ECO:0000256" key="1">
    <source>
        <dbReference type="SAM" id="SignalP"/>
    </source>
</evidence>
<feature type="signal peptide" evidence="1">
    <location>
        <begin position="1"/>
        <end position="16"/>
    </location>
</feature>
<comment type="caution">
    <text evidence="2">The sequence shown here is derived from an EMBL/GenBank/DDBJ whole genome shotgun (WGS) entry which is preliminary data.</text>
</comment>
<keyword evidence="3" id="KW-1185">Reference proteome</keyword>
<dbReference type="Proteomes" id="UP001303046">
    <property type="component" value="Unassembled WGS sequence"/>
</dbReference>
<protein>
    <submittedName>
        <fullName evidence="2">Uncharacterized protein</fullName>
    </submittedName>
</protein>